<keyword evidence="3" id="KW-0027">Amidation</keyword>
<evidence type="ECO:0000256" key="3">
    <source>
        <dbReference type="ARBA" id="ARBA00022815"/>
    </source>
</evidence>
<dbReference type="Pfam" id="PF01581">
    <property type="entry name" value="FARP"/>
    <property type="match status" value="1"/>
</dbReference>
<evidence type="ECO:0000256" key="1">
    <source>
        <dbReference type="ARBA" id="ARBA00004613"/>
    </source>
</evidence>
<comment type="subcellular location">
    <subcellularLocation>
        <location evidence="1">Secreted</location>
    </subcellularLocation>
</comment>
<sequence>MDRQIPELSPQDAVYGRQPRFTARLPAQSVCKLLSRTPFMRFGRVRSAQKFPIQVRLT</sequence>
<evidence type="ECO:0000256" key="2">
    <source>
        <dbReference type="ARBA" id="ARBA00022525"/>
    </source>
</evidence>
<gene>
    <name evidence="5" type="ORF">RPMA_00790</name>
</gene>
<keyword evidence="4" id="KW-0527">Neuropeptide</keyword>
<keyword evidence="6" id="KW-1185">Reference proteome</keyword>
<name>A0ABX8A5M8_9BRAD</name>
<protein>
    <submittedName>
        <fullName evidence="5">Uncharacterized protein</fullName>
    </submittedName>
</protein>
<accession>A0ABX8A5M8</accession>
<dbReference type="InterPro" id="IPR002544">
    <property type="entry name" value="FMRFamid-related_peptide-like"/>
</dbReference>
<evidence type="ECO:0000256" key="4">
    <source>
        <dbReference type="ARBA" id="ARBA00023320"/>
    </source>
</evidence>
<keyword evidence="2" id="KW-0964">Secreted</keyword>
<dbReference type="Proteomes" id="UP000682843">
    <property type="component" value="Chromosome"/>
</dbReference>
<organism evidence="5 6">
    <name type="scientific">Tardiphaga alba</name>
    <dbReference type="NCBI Taxonomy" id="340268"/>
    <lineage>
        <taxon>Bacteria</taxon>
        <taxon>Pseudomonadati</taxon>
        <taxon>Pseudomonadota</taxon>
        <taxon>Alphaproteobacteria</taxon>
        <taxon>Hyphomicrobiales</taxon>
        <taxon>Nitrobacteraceae</taxon>
        <taxon>Tardiphaga</taxon>
    </lineage>
</organism>
<proteinExistence type="predicted"/>
<evidence type="ECO:0000313" key="5">
    <source>
        <dbReference type="EMBL" id="QUS37560.1"/>
    </source>
</evidence>
<reference evidence="5 6" key="1">
    <citation type="submission" date="2019-02" db="EMBL/GenBank/DDBJ databases">
        <title>Emended description of the genus Rhodopseudomonas and description of Rhodopseudomonas albus sp. nov., a non-phototrophic, heavy-metal-tolerant bacterium isolated from garden soil.</title>
        <authorList>
            <person name="Bao Z."/>
            <person name="Cao W.W."/>
            <person name="Sato Y."/>
            <person name="Nishizawa T."/>
            <person name="Zhao J."/>
            <person name="Guo Y."/>
            <person name="Ohta H."/>
        </authorList>
    </citation>
    <scope>NUCLEOTIDE SEQUENCE [LARGE SCALE GENOMIC DNA]</scope>
    <source>
        <strain evidence="5 6">SK50-23</strain>
    </source>
</reference>
<evidence type="ECO:0000313" key="6">
    <source>
        <dbReference type="Proteomes" id="UP000682843"/>
    </source>
</evidence>
<dbReference type="EMBL" id="CP036498">
    <property type="protein sequence ID" value="QUS37560.1"/>
    <property type="molecule type" value="Genomic_DNA"/>
</dbReference>